<name>A0A1I4GPI7_9FIRM</name>
<dbReference type="PANTHER" id="PTHR43202:SF1">
    <property type="entry name" value="NICOTINATE PHOSPHORIBOSYLTRANSFERASE"/>
    <property type="match status" value="1"/>
</dbReference>
<evidence type="ECO:0000313" key="3">
    <source>
        <dbReference type="EMBL" id="SFL31948.1"/>
    </source>
</evidence>
<evidence type="ECO:0000313" key="4">
    <source>
        <dbReference type="Proteomes" id="UP000199520"/>
    </source>
</evidence>
<accession>A0A1I4GPI7</accession>
<dbReference type="Proteomes" id="UP000199520">
    <property type="component" value="Unassembled WGS sequence"/>
</dbReference>
<dbReference type="InterPro" id="IPR053190">
    <property type="entry name" value="NAPRTase-like"/>
</dbReference>
<dbReference type="Gene3D" id="3.20.20.70">
    <property type="entry name" value="Aldolase class I"/>
    <property type="match status" value="1"/>
</dbReference>
<keyword evidence="3" id="KW-0808">Transferase</keyword>
<dbReference type="InterPro" id="IPR022412">
    <property type="entry name" value="Quinolinate_PRibosylTrfase_N"/>
</dbReference>
<keyword evidence="4" id="KW-1185">Reference proteome</keyword>
<sequence>MAIFNDERLAAEIFKIEADKIRRGWYSDKYFSNNVILLEALAKEGYTFAGNSDIKDVDCSMVQVGDVEVEMQFFTRRRPWSLVAGVDEALAIIKMCTGYFDEEGKFVNTYDTLEVEAVQDGTFVEYDGDPLSVQPVIRIRGRYRDFANLETVILGVIAEPTRIATNVYNTLVASRSKDILFFPARFAHYKMQALHGYAYSLAIQAYNQKYSKKNSRFVSTDEQGTWWGGEGGGTIAHATICCFLGDTVETMMQYSRIFDKIVSRLVLVDFHNDCVGETKAVMTKMFAAYLAYYKKGQFDEAEKYKLYGVRPDTSKNMRDKSIVPTGNKQQDMGVSPRLVWNLREAIDSVYHEWGLNEEETAIAKEWCEQIKICVTGGFNAKKIREFEEMDVPVDIYGVGSSLLENSDETNNDFTADIVRVKINSQWCNLSKIGRSVCENPNLEKIQ</sequence>
<evidence type="ECO:0000259" key="2">
    <source>
        <dbReference type="Pfam" id="PF02749"/>
    </source>
</evidence>
<dbReference type="SUPFAM" id="SSF51690">
    <property type="entry name" value="Nicotinate/Quinolinate PRTase C-terminal domain-like"/>
    <property type="match status" value="1"/>
</dbReference>
<proteinExistence type="predicted"/>
<dbReference type="GO" id="GO:0009435">
    <property type="term" value="P:NAD+ biosynthetic process"/>
    <property type="evidence" value="ECO:0007669"/>
    <property type="project" value="InterPro"/>
</dbReference>
<dbReference type="InterPro" id="IPR036068">
    <property type="entry name" value="Nicotinate_pribotase-like_C"/>
</dbReference>
<dbReference type="Pfam" id="PF02749">
    <property type="entry name" value="QRPTase_N"/>
    <property type="match status" value="1"/>
</dbReference>
<organism evidence="3 4">
    <name type="scientific">Pelosinus propionicus DSM 13327</name>
    <dbReference type="NCBI Taxonomy" id="1123291"/>
    <lineage>
        <taxon>Bacteria</taxon>
        <taxon>Bacillati</taxon>
        <taxon>Bacillota</taxon>
        <taxon>Negativicutes</taxon>
        <taxon>Selenomonadales</taxon>
        <taxon>Sporomusaceae</taxon>
        <taxon>Pelosinus</taxon>
    </lineage>
</organism>
<dbReference type="InterPro" id="IPR037128">
    <property type="entry name" value="Quinolinate_PRibosylTase_N_sf"/>
</dbReference>
<dbReference type="GO" id="GO:0004514">
    <property type="term" value="F:nicotinate-nucleotide diphosphorylase (carboxylating) activity"/>
    <property type="evidence" value="ECO:0007669"/>
    <property type="project" value="UniProtKB-EC"/>
</dbReference>
<dbReference type="STRING" id="1123291.SAMN04490355_1001107"/>
<comment type="catalytic activity">
    <reaction evidence="1">
        <text>nicotinate beta-D-ribonucleotide + CO2 + diphosphate = quinolinate + 5-phospho-alpha-D-ribose 1-diphosphate + 2 H(+)</text>
        <dbReference type="Rhea" id="RHEA:12733"/>
        <dbReference type="ChEBI" id="CHEBI:15378"/>
        <dbReference type="ChEBI" id="CHEBI:16526"/>
        <dbReference type="ChEBI" id="CHEBI:29959"/>
        <dbReference type="ChEBI" id="CHEBI:33019"/>
        <dbReference type="ChEBI" id="CHEBI:57502"/>
        <dbReference type="ChEBI" id="CHEBI:58017"/>
        <dbReference type="EC" id="2.4.2.19"/>
    </reaction>
</comment>
<gene>
    <name evidence="3" type="ORF">SAMN04490355_1001107</name>
</gene>
<dbReference type="InterPro" id="IPR013785">
    <property type="entry name" value="Aldolase_TIM"/>
</dbReference>
<dbReference type="PANTHER" id="PTHR43202">
    <property type="entry name" value="NICOTINATE-NUCLEOTIDE PYROPHOSPHORYLASE"/>
    <property type="match status" value="1"/>
</dbReference>
<reference evidence="4" key="1">
    <citation type="submission" date="2016-10" db="EMBL/GenBank/DDBJ databases">
        <authorList>
            <person name="Varghese N."/>
            <person name="Submissions S."/>
        </authorList>
    </citation>
    <scope>NUCLEOTIDE SEQUENCE [LARGE SCALE GENOMIC DNA]</scope>
    <source>
        <strain evidence="4">DSM 13327</strain>
    </source>
</reference>
<evidence type="ECO:0000256" key="1">
    <source>
        <dbReference type="ARBA" id="ARBA00047445"/>
    </source>
</evidence>
<dbReference type="Gene3D" id="3.90.1170.20">
    <property type="entry name" value="Quinolinate phosphoribosyl transferase, N-terminal domain"/>
    <property type="match status" value="1"/>
</dbReference>
<keyword evidence="3" id="KW-0328">Glycosyltransferase</keyword>
<dbReference type="SUPFAM" id="SSF54675">
    <property type="entry name" value="Nicotinate/Quinolinate PRTase N-terminal domain-like"/>
    <property type="match status" value="1"/>
</dbReference>
<protein>
    <submittedName>
        <fullName evidence="3">Nicotinate phosphoribosyltransferase</fullName>
    </submittedName>
</protein>
<dbReference type="EMBL" id="FOTS01000001">
    <property type="protein sequence ID" value="SFL31948.1"/>
    <property type="molecule type" value="Genomic_DNA"/>
</dbReference>
<dbReference type="AlphaFoldDB" id="A0A1I4GPI7"/>
<feature type="domain" description="Quinolinate phosphoribosyl transferase N-terminal" evidence="2">
    <location>
        <begin position="59"/>
        <end position="158"/>
    </location>
</feature>
<dbReference type="RefSeq" id="WP_090931890.1">
    <property type="nucleotide sequence ID" value="NZ_FOTS01000001.1"/>
</dbReference>
<dbReference type="OrthoDB" id="9770610at2"/>